<dbReference type="SUPFAM" id="SSF52096">
    <property type="entry name" value="ClpP/crotonase"/>
    <property type="match status" value="1"/>
</dbReference>
<dbReference type="GO" id="GO:0006635">
    <property type="term" value="P:fatty acid beta-oxidation"/>
    <property type="evidence" value="ECO:0007669"/>
    <property type="project" value="TreeGrafter"/>
</dbReference>
<name>A0A975Q1A7_9SPHN</name>
<dbReference type="GO" id="GO:0016829">
    <property type="term" value="F:lyase activity"/>
    <property type="evidence" value="ECO:0007669"/>
    <property type="project" value="UniProtKB-KW"/>
</dbReference>
<reference evidence="3" key="1">
    <citation type="submission" date="2021-04" db="EMBL/GenBank/DDBJ databases">
        <title>Isolation of p-tert-butylphenol degrading bacteria Sphingobium phenoxybenzoativorans Tas13 from active sludge.</title>
        <authorList>
            <person name="Li Y."/>
        </authorList>
    </citation>
    <scope>NUCLEOTIDE SEQUENCE</scope>
    <source>
        <strain evidence="3">Tas13</strain>
    </source>
</reference>
<proteinExistence type="predicted"/>
<dbReference type="InterPro" id="IPR001753">
    <property type="entry name" value="Enoyl-CoA_hydra/iso"/>
</dbReference>
<dbReference type="PANTHER" id="PTHR11941">
    <property type="entry name" value="ENOYL-COA HYDRATASE-RELATED"/>
    <property type="match status" value="1"/>
</dbReference>
<dbReference type="RefSeq" id="WP_212609270.1">
    <property type="nucleotide sequence ID" value="NZ_CP073910.1"/>
</dbReference>
<keyword evidence="1" id="KW-0443">Lipid metabolism</keyword>
<evidence type="ECO:0000256" key="1">
    <source>
        <dbReference type="ARBA" id="ARBA00023098"/>
    </source>
</evidence>
<evidence type="ECO:0000313" key="3">
    <source>
        <dbReference type="EMBL" id="QUT05755.1"/>
    </source>
</evidence>
<dbReference type="InterPro" id="IPR029045">
    <property type="entry name" value="ClpP/crotonase-like_dom_sf"/>
</dbReference>
<dbReference type="EMBL" id="CP073910">
    <property type="protein sequence ID" value="QUT05755.1"/>
    <property type="molecule type" value="Genomic_DNA"/>
</dbReference>
<dbReference type="KEGG" id="spph:KFK14_22920"/>
<keyword evidence="2" id="KW-0456">Lyase</keyword>
<evidence type="ECO:0000313" key="4">
    <source>
        <dbReference type="Proteomes" id="UP000681425"/>
    </source>
</evidence>
<sequence>MSVEYDIRPLEDGAVFTIDRPAKLNALTKPVLMGLAECLDRLEREGARLLVIAGRGEKAFCAGTDLTEMQDMAMEDRLSKSAMARSLFVRLSRSPVLSVAAVNGLALGGGLELAMACTFRIAAQHASFGLPEVKLGLLPAYAGTQFLPALIGRARAEELMLTGRTFSLEEALAIGLVHRACPPSARVEEAAIAFGREATCYSAPAVDAIRQCIAAAGSAVSDSGLDVEDRYVRTVFSGPEAEAGVNAFLNRH</sequence>
<dbReference type="Gene3D" id="3.90.226.10">
    <property type="entry name" value="2-enoyl-CoA Hydratase, Chain A, domain 1"/>
    <property type="match status" value="1"/>
</dbReference>
<dbReference type="Proteomes" id="UP000681425">
    <property type="component" value="Chromosome"/>
</dbReference>
<protein>
    <submittedName>
        <fullName evidence="3">Enoyl-CoA hydratase/isomerase family protein</fullName>
    </submittedName>
</protein>
<dbReference type="Pfam" id="PF00378">
    <property type="entry name" value="ECH_1"/>
    <property type="match status" value="1"/>
</dbReference>
<dbReference type="PANTHER" id="PTHR11941:SF169">
    <property type="entry name" value="(7AS)-7A-METHYL-1,5-DIOXO-2,3,5,6,7,7A-HEXAHYDRO-1H-INDENE-CARBOXYL-COA HYDROLASE"/>
    <property type="match status" value="1"/>
</dbReference>
<dbReference type="CDD" id="cd06558">
    <property type="entry name" value="crotonase-like"/>
    <property type="match status" value="1"/>
</dbReference>
<dbReference type="AlphaFoldDB" id="A0A975Q1A7"/>
<keyword evidence="4" id="KW-1185">Reference proteome</keyword>
<organism evidence="3 4">
    <name type="scientific">Sphingobium phenoxybenzoativorans</name>
    <dbReference type="NCBI Taxonomy" id="1592790"/>
    <lineage>
        <taxon>Bacteria</taxon>
        <taxon>Pseudomonadati</taxon>
        <taxon>Pseudomonadota</taxon>
        <taxon>Alphaproteobacteria</taxon>
        <taxon>Sphingomonadales</taxon>
        <taxon>Sphingomonadaceae</taxon>
        <taxon>Sphingobium</taxon>
    </lineage>
</organism>
<evidence type="ECO:0000256" key="2">
    <source>
        <dbReference type="ARBA" id="ARBA00023239"/>
    </source>
</evidence>
<accession>A0A975Q1A7</accession>
<gene>
    <name evidence="3" type="ORF">KFK14_22920</name>
</gene>